<dbReference type="CDD" id="cd00860">
    <property type="entry name" value="ThrRS_anticodon"/>
    <property type="match status" value="1"/>
</dbReference>
<organism evidence="13">
    <name type="scientific">Tetraselmis chuii</name>
    <dbReference type="NCBI Taxonomy" id="63592"/>
    <lineage>
        <taxon>Eukaryota</taxon>
        <taxon>Viridiplantae</taxon>
        <taxon>Chlorophyta</taxon>
        <taxon>core chlorophytes</taxon>
        <taxon>Chlorodendrophyceae</taxon>
        <taxon>Chlorodendrales</taxon>
        <taxon>Chlorodendraceae</taxon>
        <taxon>Tetraselmis</taxon>
    </lineage>
</organism>
<dbReference type="PANTHER" id="PTHR11451">
    <property type="entry name" value="THREONINE-TRNA LIGASE"/>
    <property type="match status" value="1"/>
</dbReference>
<reference evidence="13" key="1">
    <citation type="submission" date="2021-01" db="EMBL/GenBank/DDBJ databases">
        <authorList>
            <person name="Corre E."/>
            <person name="Pelletier E."/>
            <person name="Niang G."/>
            <person name="Scheremetjew M."/>
            <person name="Finn R."/>
            <person name="Kale V."/>
            <person name="Holt S."/>
            <person name="Cochrane G."/>
            <person name="Meng A."/>
            <person name="Brown T."/>
            <person name="Cohen L."/>
        </authorList>
    </citation>
    <scope>NUCLEOTIDE SEQUENCE</scope>
    <source>
        <strain evidence="13">PLY429</strain>
    </source>
</reference>
<feature type="domain" description="Aminoacyl-transfer RNA synthetases class-II family profile" evidence="12">
    <location>
        <begin position="275"/>
        <end position="568"/>
    </location>
</feature>
<dbReference type="NCBIfam" id="TIGR00418">
    <property type="entry name" value="thrS"/>
    <property type="match status" value="1"/>
</dbReference>
<keyword evidence="7" id="KW-0067">ATP-binding</keyword>
<dbReference type="Pfam" id="PF07973">
    <property type="entry name" value="tRNA_SAD"/>
    <property type="match status" value="1"/>
</dbReference>
<keyword evidence="9" id="KW-0030">Aminoacyl-tRNA synthetase</keyword>
<dbReference type="CDD" id="cd00771">
    <property type="entry name" value="ThrRS_core"/>
    <property type="match status" value="1"/>
</dbReference>
<dbReference type="FunFam" id="3.40.50.800:FF:000001">
    <property type="entry name" value="Threonine--tRNA ligase"/>
    <property type="match status" value="1"/>
</dbReference>
<evidence type="ECO:0000256" key="11">
    <source>
        <dbReference type="ARBA" id="ARBA00049515"/>
    </source>
</evidence>
<dbReference type="InterPro" id="IPR004154">
    <property type="entry name" value="Anticodon-bd"/>
</dbReference>
<evidence type="ECO:0000256" key="3">
    <source>
        <dbReference type="ARBA" id="ARBA00022598"/>
    </source>
</evidence>
<keyword evidence="5" id="KW-0547">Nucleotide-binding</keyword>
<sequence length="672" mass="75614">MSMVPVVASTTVNAVRTGLSTVPTGRRVATVPARAATKLRRQFPDAPTRHTNGKHLRTVIAAAAAEEVKSGEVEEKALELPTSDESDELLRLRHSAAHMMAMAVQRLFPGAMCTIGPWIERGFYYDFDMAGNPLTESDLKKVQKEMERISRQNLPFIREEVAPEEARSRIEAIGEPYKIEILDSILAKDPTAPITIFHIGQPGEEGSWWDLCAGPHVEHTGKIRPKGLKLESLAGAYWRGDESRPMLQRVYGTAWQSKEQLKAYELMKEEAAKRDHRKLGKELKLFSIQECAGGGLVFWHPKGAAVRNVVENYWKEVHLARGYELIYSPHVAKLDLWKTSGHYEFYSENMYDQMKVEEEVYQLKPMNCPFHIAVYQDGFYSYRDLPLRWAELGTVYRYERSGTMHGLFRVRGFTQDDGHIFCTPDQISDEIRGVLDLTQELLGTFGFTDYEVNLSTRPEKSVGDDAIWDAAEAALAEALGGKGWDYVVDEGGGAFYGPKIDIKIKDAIGRKWQCATVQLDFNLPERFGMEYIDEANTRQRPIMIHRAILGSIERFFGVLIENYAGAFPLWMAPVQARILPVTDDMLPSCYELKAELQAAGVRVDIASGERLAKLVRTAELSKIPVMAVVGKRDLEAGAVSVRTYADGDLGSMPLPEFQEKLLKRIADRESLF</sequence>
<dbReference type="InterPro" id="IPR047246">
    <property type="entry name" value="ThrRS_anticodon"/>
</dbReference>
<accession>A0A7S1SNQ9</accession>
<dbReference type="SUPFAM" id="SSF52954">
    <property type="entry name" value="Class II aaRS ABD-related"/>
    <property type="match status" value="1"/>
</dbReference>
<keyword evidence="3" id="KW-0436">Ligase</keyword>
<dbReference type="GO" id="GO:0006435">
    <property type="term" value="P:threonyl-tRNA aminoacylation"/>
    <property type="evidence" value="ECO:0007669"/>
    <property type="project" value="InterPro"/>
</dbReference>
<dbReference type="InterPro" id="IPR002320">
    <property type="entry name" value="Thr-tRNA-ligase_IIa"/>
</dbReference>
<dbReference type="InterPro" id="IPR045864">
    <property type="entry name" value="aa-tRNA-synth_II/BPL/LPL"/>
</dbReference>
<dbReference type="InterPro" id="IPR018163">
    <property type="entry name" value="Thr/Ala-tRNA-synth_IIc_edit"/>
</dbReference>
<dbReference type="Gene3D" id="3.40.50.800">
    <property type="entry name" value="Anticodon-binding domain"/>
    <property type="match status" value="1"/>
</dbReference>
<dbReference type="InterPro" id="IPR036621">
    <property type="entry name" value="Anticodon-bd_dom_sf"/>
</dbReference>
<dbReference type="SUPFAM" id="SSF55681">
    <property type="entry name" value="Class II aaRS and biotin synthetases"/>
    <property type="match status" value="1"/>
</dbReference>
<dbReference type="GO" id="GO:0005524">
    <property type="term" value="F:ATP binding"/>
    <property type="evidence" value="ECO:0007669"/>
    <property type="project" value="UniProtKB-KW"/>
</dbReference>
<protein>
    <recommendedName>
        <fullName evidence="2">threonine--tRNA ligase</fullName>
        <ecNumber evidence="2">6.1.1.3</ecNumber>
    </recommendedName>
    <alternativeName>
        <fullName evidence="10">Threonyl-tRNA synthetase</fullName>
    </alternativeName>
</protein>
<keyword evidence="8" id="KW-0648">Protein biosynthesis</keyword>
<dbReference type="GO" id="GO:0009570">
    <property type="term" value="C:chloroplast stroma"/>
    <property type="evidence" value="ECO:0007669"/>
    <property type="project" value="TreeGrafter"/>
</dbReference>
<evidence type="ECO:0000256" key="6">
    <source>
        <dbReference type="ARBA" id="ARBA00022833"/>
    </source>
</evidence>
<dbReference type="Pfam" id="PF00587">
    <property type="entry name" value="tRNA-synt_2b"/>
    <property type="match status" value="1"/>
</dbReference>
<evidence type="ECO:0000256" key="2">
    <source>
        <dbReference type="ARBA" id="ARBA00013163"/>
    </source>
</evidence>
<dbReference type="AlphaFoldDB" id="A0A7S1SNQ9"/>
<dbReference type="Gene3D" id="3.30.980.10">
    <property type="entry name" value="Threonyl-trna Synthetase, Chain A, domain 2"/>
    <property type="match status" value="1"/>
</dbReference>
<dbReference type="GO" id="GO:0004829">
    <property type="term" value="F:threonine-tRNA ligase activity"/>
    <property type="evidence" value="ECO:0007669"/>
    <property type="project" value="UniProtKB-EC"/>
</dbReference>
<evidence type="ECO:0000259" key="12">
    <source>
        <dbReference type="PROSITE" id="PS50862"/>
    </source>
</evidence>
<dbReference type="PRINTS" id="PR01047">
    <property type="entry name" value="TRNASYNTHTHR"/>
</dbReference>
<dbReference type="InterPro" id="IPR033728">
    <property type="entry name" value="ThrRS_core"/>
</dbReference>
<proteinExistence type="inferred from homology"/>
<dbReference type="InterPro" id="IPR012947">
    <property type="entry name" value="tRNA_SAD"/>
</dbReference>
<evidence type="ECO:0000256" key="4">
    <source>
        <dbReference type="ARBA" id="ARBA00022723"/>
    </source>
</evidence>
<evidence type="ECO:0000256" key="7">
    <source>
        <dbReference type="ARBA" id="ARBA00022840"/>
    </source>
</evidence>
<dbReference type="GO" id="GO:0046872">
    <property type="term" value="F:metal ion binding"/>
    <property type="evidence" value="ECO:0007669"/>
    <property type="project" value="UniProtKB-KW"/>
</dbReference>
<gene>
    <name evidence="13" type="ORF">TCHU04912_LOCUS6505</name>
</gene>
<dbReference type="HAMAP" id="MF_00184">
    <property type="entry name" value="Thr_tRNA_synth"/>
    <property type="match status" value="1"/>
</dbReference>
<dbReference type="Pfam" id="PF03129">
    <property type="entry name" value="HGTP_anticodon"/>
    <property type="match status" value="1"/>
</dbReference>
<dbReference type="FunFam" id="3.30.930.10:FF:000002">
    <property type="entry name" value="Threonine--tRNA ligase"/>
    <property type="match status" value="1"/>
</dbReference>
<dbReference type="EC" id="6.1.1.3" evidence="2"/>
<comment type="catalytic activity">
    <reaction evidence="11">
        <text>tRNA(Thr) + L-threonine + ATP = L-threonyl-tRNA(Thr) + AMP + diphosphate + H(+)</text>
        <dbReference type="Rhea" id="RHEA:24624"/>
        <dbReference type="Rhea" id="RHEA-COMP:9670"/>
        <dbReference type="Rhea" id="RHEA-COMP:9704"/>
        <dbReference type="ChEBI" id="CHEBI:15378"/>
        <dbReference type="ChEBI" id="CHEBI:30616"/>
        <dbReference type="ChEBI" id="CHEBI:33019"/>
        <dbReference type="ChEBI" id="CHEBI:57926"/>
        <dbReference type="ChEBI" id="CHEBI:78442"/>
        <dbReference type="ChEBI" id="CHEBI:78534"/>
        <dbReference type="ChEBI" id="CHEBI:456215"/>
        <dbReference type="EC" id="6.1.1.3"/>
    </reaction>
</comment>
<dbReference type="Gene3D" id="3.30.930.10">
    <property type="entry name" value="Bira Bifunctional Protein, Domain 2"/>
    <property type="match status" value="1"/>
</dbReference>
<dbReference type="InterPro" id="IPR006195">
    <property type="entry name" value="aa-tRNA-synth_II"/>
</dbReference>
<dbReference type="PANTHER" id="PTHR11451:SF44">
    <property type="entry name" value="THREONINE--TRNA LIGASE, CHLOROPLASTIC_MITOCHONDRIAL 2"/>
    <property type="match status" value="1"/>
</dbReference>
<evidence type="ECO:0000256" key="1">
    <source>
        <dbReference type="ARBA" id="ARBA00008226"/>
    </source>
</evidence>
<dbReference type="PROSITE" id="PS50862">
    <property type="entry name" value="AA_TRNA_LIGASE_II"/>
    <property type="match status" value="1"/>
</dbReference>
<evidence type="ECO:0000256" key="5">
    <source>
        <dbReference type="ARBA" id="ARBA00022741"/>
    </source>
</evidence>
<comment type="similarity">
    <text evidence="1">Belongs to the class-II aminoacyl-tRNA synthetase family.</text>
</comment>
<keyword evidence="4" id="KW-0479">Metal-binding</keyword>
<evidence type="ECO:0000256" key="10">
    <source>
        <dbReference type="ARBA" id="ARBA00031900"/>
    </source>
</evidence>
<dbReference type="Gene3D" id="3.30.54.20">
    <property type="match status" value="1"/>
</dbReference>
<evidence type="ECO:0000256" key="8">
    <source>
        <dbReference type="ARBA" id="ARBA00022917"/>
    </source>
</evidence>
<keyword evidence="6" id="KW-0862">Zinc</keyword>
<dbReference type="SUPFAM" id="SSF55186">
    <property type="entry name" value="ThrRS/AlaRS common domain"/>
    <property type="match status" value="1"/>
</dbReference>
<dbReference type="SMART" id="SM00863">
    <property type="entry name" value="tRNA_SAD"/>
    <property type="match status" value="1"/>
</dbReference>
<name>A0A7S1SNQ9_9CHLO</name>
<dbReference type="InterPro" id="IPR002314">
    <property type="entry name" value="aa-tRNA-synt_IIb"/>
</dbReference>
<evidence type="ECO:0000256" key="9">
    <source>
        <dbReference type="ARBA" id="ARBA00023146"/>
    </source>
</evidence>
<evidence type="ECO:0000313" key="13">
    <source>
        <dbReference type="EMBL" id="CAD9204270.1"/>
    </source>
</evidence>
<dbReference type="EMBL" id="HBGG01012768">
    <property type="protein sequence ID" value="CAD9204270.1"/>
    <property type="molecule type" value="Transcribed_RNA"/>
</dbReference>